<accession>A0A1W1BW66</accession>
<keyword evidence="1" id="KW-1133">Transmembrane helix</keyword>
<dbReference type="InterPro" id="IPR018639">
    <property type="entry name" value="DUF2062"/>
</dbReference>
<reference evidence="3" key="1">
    <citation type="submission" date="2016-10" db="EMBL/GenBank/DDBJ databases">
        <authorList>
            <person name="de Groot N.N."/>
        </authorList>
    </citation>
    <scope>NUCLEOTIDE SEQUENCE</scope>
</reference>
<dbReference type="AlphaFoldDB" id="A0A1W1BW66"/>
<evidence type="ECO:0000256" key="1">
    <source>
        <dbReference type="SAM" id="Phobius"/>
    </source>
</evidence>
<organism evidence="3">
    <name type="scientific">hydrothermal vent metagenome</name>
    <dbReference type="NCBI Taxonomy" id="652676"/>
    <lineage>
        <taxon>unclassified sequences</taxon>
        <taxon>metagenomes</taxon>
        <taxon>ecological metagenomes</taxon>
    </lineage>
</organism>
<proteinExistence type="predicted"/>
<dbReference type="PANTHER" id="PTHR40547:SF1">
    <property type="entry name" value="SLL0298 PROTEIN"/>
    <property type="match status" value="1"/>
</dbReference>
<feature type="transmembrane region" description="Helical" evidence="1">
    <location>
        <begin position="41"/>
        <end position="61"/>
    </location>
</feature>
<keyword evidence="1" id="KW-0812">Transmembrane</keyword>
<evidence type="ECO:0000259" key="2">
    <source>
        <dbReference type="Pfam" id="PF09835"/>
    </source>
</evidence>
<dbReference type="Pfam" id="PF09835">
    <property type="entry name" value="DUF2062"/>
    <property type="match status" value="1"/>
</dbReference>
<gene>
    <name evidence="3" type="ORF">MNB_SV-6-124</name>
</gene>
<keyword evidence="1" id="KW-0472">Membrane</keyword>
<evidence type="ECO:0000313" key="3">
    <source>
        <dbReference type="EMBL" id="SFV57766.1"/>
    </source>
</evidence>
<feature type="domain" description="DUF2062" evidence="2">
    <location>
        <begin position="20"/>
        <end position="155"/>
    </location>
</feature>
<sequence>MIRKVFRRDLHSSGKIHEFIKKYHIPREYLAINRKSVSKGVLVGLFWGFIPMPMQMLAVLFTTPFLKFNVPIAISMVWLSNPITMPPMYYMEYLTGNFILGREGIASVELTIDWFKENLDNIFIPLYVGTAFYSIVVSSIIYLLVNQLWIYSVKSEKEERDRLKKIRKAKKIKHKGHN</sequence>
<protein>
    <recommendedName>
        <fullName evidence="2">DUF2062 domain-containing protein</fullName>
    </recommendedName>
</protein>
<dbReference type="EMBL" id="FPHC01000045">
    <property type="protein sequence ID" value="SFV57766.1"/>
    <property type="molecule type" value="Genomic_DNA"/>
</dbReference>
<feature type="transmembrane region" description="Helical" evidence="1">
    <location>
        <begin position="122"/>
        <end position="145"/>
    </location>
</feature>
<name>A0A1W1BW66_9ZZZZ</name>
<dbReference type="PANTHER" id="PTHR40547">
    <property type="entry name" value="SLL0298 PROTEIN"/>
    <property type="match status" value="1"/>
</dbReference>